<protein>
    <submittedName>
        <fullName evidence="7">Acyl-CoA dehydrogenase</fullName>
    </submittedName>
</protein>
<dbReference type="Gene3D" id="2.40.110.10">
    <property type="entry name" value="Butyryl-CoA Dehydrogenase, subunit A, domain 2"/>
    <property type="match status" value="1"/>
</dbReference>
<dbReference type="Gene3D" id="1.10.540.10">
    <property type="entry name" value="Acyl-CoA dehydrogenase/oxidase, N-terminal domain"/>
    <property type="match status" value="1"/>
</dbReference>
<dbReference type="AlphaFoldDB" id="A0A8H7DJT3"/>
<keyword evidence="8" id="KW-1185">Reference proteome</keyword>
<dbReference type="SUPFAM" id="SSF47203">
    <property type="entry name" value="Acyl-CoA dehydrogenase C-terminal domain-like"/>
    <property type="match status" value="1"/>
</dbReference>
<accession>A0A8H7DJT3</accession>
<dbReference type="SUPFAM" id="SSF55856">
    <property type="entry name" value="Cytochrome b5-like heme/steroid binding domain"/>
    <property type="match status" value="1"/>
</dbReference>
<dbReference type="PROSITE" id="PS50255">
    <property type="entry name" value="CYTOCHROME_B5_2"/>
    <property type="match status" value="1"/>
</dbReference>
<dbReference type="InterPro" id="IPR023606">
    <property type="entry name" value="CoA-Trfase_III_dom_1_sf"/>
</dbReference>
<dbReference type="InterPro" id="IPR006091">
    <property type="entry name" value="Acyl-CoA_Oxase/DH_mid-dom"/>
</dbReference>
<dbReference type="GO" id="GO:0003995">
    <property type="term" value="F:acyl-CoA dehydrogenase activity"/>
    <property type="evidence" value="ECO:0007669"/>
    <property type="project" value="InterPro"/>
</dbReference>
<dbReference type="Pfam" id="PF00173">
    <property type="entry name" value="Cyt-b5"/>
    <property type="match status" value="1"/>
</dbReference>
<evidence type="ECO:0000256" key="4">
    <source>
        <dbReference type="ARBA" id="ARBA00022630"/>
    </source>
</evidence>
<dbReference type="GO" id="GO:0050660">
    <property type="term" value="F:flavin adenine dinucleotide binding"/>
    <property type="evidence" value="ECO:0007669"/>
    <property type="project" value="InterPro"/>
</dbReference>
<evidence type="ECO:0000313" key="7">
    <source>
        <dbReference type="EMBL" id="KAF7374938.1"/>
    </source>
</evidence>
<keyword evidence="5" id="KW-0274">FAD</keyword>
<dbReference type="Gene3D" id="1.20.140.10">
    <property type="entry name" value="Butyryl-CoA Dehydrogenase, subunit A, domain 3"/>
    <property type="match status" value="1"/>
</dbReference>
<dbReference type="SMART" id="SM01117">
    <property type="entry name" value="Cyt-b5"/>
    <property type="match status" value="1"/>
</dbReference>
<dbReference type="OrthoDB" id="2588832at2759"/>
<dbReference type="Proteomes" id="UP000623467">
    <property type="component" value="Unassembled WGS sequence"/>
</dbReference>
<dbReference type="InterPro" id="IPR013786">
    <property type="entry name" value="AcylCoA_DH/ox_N"/>
</dbReference>
<dbReference type="InterPro" id="IPR009100">
    <property type="entry name" value="AcylCoA_DH/oxidase_NM_dom_sf"/>
</dbReference>
<dbReference type="PROSITE" id="PS00072">
    <property type="entry name" value="ACYL_COA_DH_1"/>
    <property type="match status" value="1"/>
</dbReference>
<dbReference type="InterPro" id="IPR046373">
    <property type="entry name" value="Acyl-CoA_Oxase/DH_mid-dom_sf"/>
</dbReference>
<dbReference type="InterPro" id="IPR036250">
    <property type="entry name" value="AcylCo_DH-like_C"/>
</dbReference>
<dbReference type="EMBL" id="JACAZH010000002">
    <property type="protein sequence ID" value="KAF7374938.1"/>
    <property type="molecule type" value="Genomic_DNA"/>
</dbReference>
<evidence type="ECO:0000256" key="3">
    <source>
        <dbReference type="ARBA" id="ARBA00009347"/>
    </source>
</evidence>
<dbReference type="Pfam" id="PF02771">
    <property type="entry name" value="Acyl-CoA_dh_N"/>
    <property type="match status" value="1"/>
</dbReference>
<dbReference type="InterPro" id="IPR006089">
    <property type="entry name" value="Acyl-CoA_DH_CS"/>
</dbReference>
<dbReference type="InterPro" id="IPR003673">
    <property type="entry name" value="CoA-Trfase_fam_III"/>
</dbReference>
<name>A0A8H7DJT3_9AGAR</name>
<dbReference type="PANTHER" id="PTHR48228">
    <property type="entry name" value="SUCCINYL-COA--D-CITRAMALATE COA-TRANSFERASE"/>
    <property type="match status" value="1"/>
</dbReference>
<dbReference type="InterPro" id="IPR050509">
    <property type="entry name" value="CoA-transferase_III"/>
</dbReference>
<gene>
    <name evidence="7" type="ORF">MSAN_00379900</name>
</gene>
<evidence type="ECO:0000256" key="1">
    <source>
        <dbReference type="ARBA" id="ARBA00001974"/>
    </source>
</evidence>
<comment type="cofactor">
    <cofactor evidence="1">
        <name>FAD</name>
        <dbReference type="ChEBI" id="CHEBI:57692"/>
    </cofactor>
</comment>
<dbReference type="SUPFAM" id="SSF56645">
    <property type="entry name" value="Acyl-CoA dehydrogenase NM domain-like"/>
    <property type="match status" value="1"/>
</dbReference>
<dbReference type="PANTHER" id="PTHR48228:SF5">
    <property type="entry name" value="ALPHA-METHYLACYL-COA RACEMASE"/>
    <property type="match status" value="1"/>
</dbReference>
<dbReference type="Pfam" id="PF02770">
    <property type="entry name" value="Acyl-CoA_dh_M"/>
    <property type="match status" value="1"/>
</dbReference>
<dbReference type="Pfam" id="PF02515">
    <property type="entry name" value="CoA_transf_3"/>
    <property type="match status" value="1"/>
</dbReference>
<dbReference type="InterPro" id="IPR009075">
    <property type="entry name" value="AcylCo_DH/oxidase_C"/>
</dbReference>
<evidence type="ECO:0000259" key="6">
    <source>
        <dbReference type="PROSITE" id="PS50255"/>
    </source>
</evidence>
<proteinExistence type="inferred from homology"/>
<feature type="domain" description="Cytochrome b5 heme-binding" evidence="6">
    <location>
        <begin position="421"/>
        <end position="482"/>
    </location>
</feature>
<organism evidence="7 8">
    <name type="scientific">Mycena sanguinolenta</name>
    <dbReference type="NCBI Taxonomy" id="230812"/>
    <lineage>
        <taxon>Eukaryota</taxon>
        <taxon>Fungi</taxon>
        <taxon>Dikarya</taxon>
        <taxon>Basidiomycota</taxon>
        <taxon>Agaricomycotina</taxon>
        <taxon>Agaricomycetes</taxon>
        <taxon>Agaricomycetidae</taxon>
        <taxon>Agaricales</taxon>
        <taxon>Marasmiineae</taxon>
        <taxon>Mycenaceae</taxon>
        <taxon>Mycena</taxon>
    </lineage>
</organism>
<dbReference type="InterPro" id="IPR001199">
    <property type="entry name" value="Cyt_B5-like_heme/steroid-bd"/>
</dbReference>
<dbReference type="Gene3D" id="3.10.120.10">
    <property type="entry name" value="Cytochrome b5-like heme/steroid binding domain"/>
    <property type="match status" value="1"/>
</dbReference>
<dbReference type="InterPro" id="IPR044855">
    <property type="entry name" value="CoA-Trfase_III_dom3_sf"/>
</dbReference>
<sequence length="928" mass="101263">MALSGLKVIEFAGLAPGPFAGLILADNGASVVRIDRPGASSNDILCRGKKSAAINPKIPSGKAALLRLVSSADVLIDPFRPGVMERLGLGPEVFLGTHNSPGLNEKLIYARMIGFPRTGPHKDMAGHDINYLALSGVLSILPGTEEKPSFPINILADFAGGGLTCAMGILLALVERGKSGRGQVVDADMVSGSRYLSSFPLLGLASRSSSMMGARGSRLLDGGAPFYNIYTCQDGRWMSVGCLEPAFFKAFIERFVKAVPSGFTLDGWIPTADMQFDTEEWPKLKEYLTKGFATNGRDYWTQVFHGTDACAVPVLTTEEAAALDLSRSLFPVPHPRVINQTRRPEIPKKVGPESLVLRPGQHTREILAELGLDDAQMAEMVREGAIGISNAREILHFSNKPGDLVSCPQVDQWDFSDCVQWIVIDARVFDLSRFQNLHPGGVSVLNDEEIAGQDATEAFFALHRQEVLERPQYKRLQIGVIAGEKSVIKAPVPGDISKVPYAEPSWLVEGFHSPYFTENHRKFQVAVRKFVDEHIYPEAQIKEEDGTKLSQELVDKMTSLNFHAMRLGPGKHLKGLTLMDGLVKPEEFDYFHELVINQEVARCGARGYGDGLLSGMVIGLPPVLNFGSDELKARVVPQVLQGKKFICLAISEAHAGSDVMGLQTTAVKSEDGKEWIINGTKKWITNGTFADYFTVGCKTEDGFTVILVERGEGVETKPIKTSYSSSAGTAYITFDNARAPIGNTLGEEGGGIFVMLKRWVMCCSSARAQRGIVEECLKWTAQRKAFGKPLNSQAVIRAKLAAMISRAESTQNWLENITYQMCNMVGIITQSVELDQAFVQSYKQQAGKLAGQIAFLKAYSTSSGQQTAADAVQIFGGRGITRTGMGRFIEHYHRTIAFDALLGGAEDVLRDLGVRQALQEVSMERTKL</sequence>
<evidence type="ECO:0000256" key="5">
    <source>
        <dbReference type="ARBA" id="ARBA00022827"/>
    </source>
</evidence>
<keyword evidence="4" id="KW-0285">Flavoprotein</keyword>
<comment type="similarity">
    <text evidence="3">Belongs to the acyl-CoA dehydrogenase family.</text>
</comment>
<dbReference type="Pfam" id="PF00441">
    <property type="entry name" value="Acyl-CoA_dh_1"/>
    <property type="match status" value="1"/>
</dbReference>
<dbReference type="InterPro" id="IPR036400">
    <property type="entry name" value="Cyt_B5-like_heme/steroid_sf"/>
</dbReference>
<evidence type="ECO:0000313" key="8">
    <source>
        <dbReference type="Proteomes" id="UP000623467"/>
    </source>
</evidence>
<comment type="caution">
    <text evidence="7">The sequence shown here is derived from an EMBL/GenBank/DDBJ whole genome shotgun (WGS) entry which is preliminary data.</text>
</comment>
<dbReference type="Gene3D" id="3.30.1540.10">
    <property type="entry name" value="formyl-coa transferase, domain 3"/>
    <property type="match status" value="1"/>
</dbReference>
<dbReference type="SUPFAM" id="SSF89796">
    <property type="entry name" value="CoA-transferase family III (CaiB/BaiF)"/>
    <property type="match status" value="1"/>
</dbReference>
<reference evidence="7" key="1">
    <citation type="submission" date="2020-05" db="EMBL/GenBank/DDBJ databases">
        <title>Mycena genomes resolve the evolution of fungal bioluminescence.</title>
        <authorList>
            <person name="Tsai I.J."/>
        </authorList>
    </citation>
    <scope>NUCLEOTIDE SEQUENCE</scope>
    <source>
        <strain evidence="7">160909Yilan</strain>
    </source>
</reference>
<dbReference type="InterPro" id="IPR037069">
    <property type="entry name" value="AcylCoA_DH/ox_N_sf"/>
</dbReference>
<comment type="similarity">
    <text evidence="2">Belongs to the CoA-transferase III family.</text>
</comment>
<dbReference type="Gene3D" id="3.40.50.10540">
    <property type="entry name" value="Crotonobetainyl-coa:carnitine coa-transferase, domain 1"/>
    <property type="match status" value="1"/>
</dbReference>
<evidence type="ECO:0000256" key="2">
    <source>
        <dbReference type="ARBA" id="ARBA00008383"/>
    </source>
</evidence>